<sequence>MKITWLGHSAFRVEAGGATIMIDPFLTGNPSLSAGWEELSAGATHVLLTHGHNDHVGDAVPILKKTGAMLVSSFEVCMYLVGQGVDDGKINPGNHGGTVDCGGFTTTFVNALHSSSFAGEGGKNTYLGNPMGLVLHFPDDKTLYHMGDTDIFSDMALINELHAPQIGLVPIGDRFTMGGAVAALACQRFFKFETVIPCHYGSFPIIDQTADKFVAGLEGSGVKVLVPEVGKATDV</sequence>
<dbReference type="Gene3D" id="3.60.15.10">
    <property type="entry name" value="Ribonuclease Z/Hydroxyacylglutathione hydrolase-like"/>
    <property type="match status" value="1"/>
</dbReference>
<dbReference type="InterPro" id="IPR036866">
    <property type="entry name" value="RibonucZ/Hydroxyglut_hydro"/>
</dbReference>
<proteinExistence type="inferred from homology"/>
<dbReference type="HAMAP" id="MF_00457">
    <property type="entry name" value="UPF0173"/>
    <property type="match status" value="1"/>
</dbReference>
<dbReference type="InterPro" id="IPR022877">
    <property type="entry name" value="UPF0173"/>
</dbReference>
<dbReference type="SUPFAM" id="SSF56281">
    <property type="entry name" value="Metallo-hydrolase/oxidoreductase"/>
    <property type="match status" value="1"/>
</dbReference>
<dbReference type="GO" id="GO:0016787">
    <property type="term" value="F:hydrolase activity"/>
    <property type="evidence" value="ECO:0007669"/>
    <property type="project" value="UniProtKB-UniRule"/>
</dbReference>
<keyword evidence="5" id="KW-1185">Reference proteome</keyword>
<dbReference type="OrthoDB" id="9789133at2"/>
<evidence type="ECO:0000313" key="5">
    <source>
        <dbReference type="Proteomes" id="UP000321389"/>
    </source>
</evidence>
<dbReference type="InterPro" id="IPR050114">
    <property type="entry name" value="UPF0173_UPF0282_UlaG_hydrolase"/>
</dbReference>
<dbReference type="InterPro" id="IPR001279">
    <property type="entry name" value="Metallo-B-lactamas"/>
</dbReference>
<dbReference type="SMART" id="SM00849">
    <property type="entry name" value="Lactamase_B"/>
    <property type="match status" value="1"/>
</dbReference>
<keyword evidence="1 2" id="KW-0378">Hydrolase</keyword>
<protein>
    <recommendedName>
        <fullName evidence="2">UPF0173 metal-dependent hydrolase FQ775_20170</fullName>
    </recommendedName>
</protein>
<evidence type="ECO:0000256" key="2">
    <source>
        <dbReference type="HAMAP-Rule" id="MF_00457"/>
    </source>
</evidence>
<dbReference type="Proteomes" id="UP000321389">
    <property type="component" value="Chromosome"/>
</dbReference>
<gene>
    <name evidence="4" type="ORF">FQ775_20170</name>
</gene>
<name>A0A5B8L3D1_9HYPH</name>
<evidence type="ECO:0000313" key="4">
    <source>
        <dbReference type="EMBL" id="QDZ02501.1"/>
    </source>
</evidence>
<dbReference type="KEGG" id="niy:FQ775_20170"/>
<organism evidence="4 5">
    <name type="scientific">Nitratireductor mangrovi</name>
    <dbReference type="NCBI Taxonomy" id="2599600"/>
    <lineage>
        <taxon>Bacteria</taxon>
        <taxon>Pseudomonadati</taxon>
        <taxon>Pseudomonadota</taxon>
        <taxon>Alphaproteobacteria</taxon>
        <taxon>Hyphomicrobiales</taxon>
        <taxon>Phyllobacteriaceae</taxon>
        <taxon>Nitratireductor</taxon>
    </lineage>
</organism>
<reference evidence="4" key="1">
    <citation type="submission" date="2020-04" db="EMBL/GenBank/DDBJ databases">
        <title>Nitratireductor sp. nov. isolated from mangrove soil.</title>
        <authorList>
            <person name="Ye Y."/>
        </authorList>
    </citation>
    <scope>NUCLEOTIDE SEQUENCE</scope>
    <source>
        <strain evidence="4">SY7</strain>
    </source>
</reference>
<dbReference type="PANTHER" id="PTHR43546:SF3">
    <property type="entry name" value="UPF0173 METAL-DEPENDENT HYDROLASE MJ1163"/>
    <property type="match status" value="1"/>
</dbReference>
<evidence type="ECO:0000259" key="3">
    <source>
        <dbReference type="SMART" id="SM00849"/>
    </source>
</evidence>
<dbReference type="Pfam" id="PF13483">
    <property type="entry name" value="Lactamase_B_3"/>
    <property type="match status" value="1"/>
</dbReference>
<dbReference type="NCBIfam" id="NF001911">
    <property type="entry name" value="PRK00685.1"/>
    <property type="match status" value="1"/>
</dbReference>
<dbReference type="EMBL" id="CP042301">
    <property type="protein sequence ID" value="QDZ02501.1"/>
    <property type="molecule type" value="Genomic_DNA"/>
</dbReference>
<dbReference type="AlphaFoldDB" id="A0A5B8L3D1"/>
<comment type="similarity">
    <text evidence="2">Belongs to the UPF0173 family.</text>
</comment>
<dbReference type="PANTHER" id="PTHR43546">
    <property type="entry name" value="UPF0173 METAL-DEPENDENT HYDROLASE MJ1163-RELATED"/>
    <property type="match status" value="1"/>
</dbReference>
<accession>A0A5B8L3D1</accession>
<evidence type="ECO:0000256" key="1">
    <source>
        <dbReference type="ARBA" id="ARBA00022801"/>
    </source>
</evidence>
<feature type="domain" description="Metallo-beta-lactamase" evidence="3">
    <location>
        <begin position="7"/>
        <end position="199"/>
    </location>
</feature>
<dbReference type="RefSeq" id="WP_146301138.1">
    <property type="nucleotide sequence ID" value="NZ_CP042301.2"/>
</dbReference>